<keyword evidence="1" id="KW-0812">Transmembrane</keyword>
<keyword evidence="1" id="KW-0472">Membrane</keyword>
<feature type="transmembrane region" description="Helical" evidence="1">
    <location>
        <begin position="30"/>
        <end position="53"/>
    </location>
</feature>
<organism evidence="3 4">
    <name type="scientific">Flavobacterium nitrogenifigens</name>
    <dbReference type="NCBI Taxonomy" id="1617283"/>
    <lineage>
        <taxon>Bacteria</taxon>
        <taxon>Pseudomonadati</taxon>
        <taxon>Bacteroidota</taxon>
        <taxon>Flavobacteriia</taxon>
        <taxon>Flavobacteriales</taxon>
        <taxon>Flavobacteriaceae</taxon>
        <taxon>Flavobacterium</taxon>
    </lineage>
</organism>
<dbReference type="PANTHER" id="PTHR34220:SF7">
    <property type="entry name" value="SENSOR HISTIDINE KINASE YPDA"/>
    <property type="match status" value="1"/>
</dbReference>
<dbReference type="RefSeq" id="WP_184161400.1">
    <property type="nucleotide sequence ID" value="NZ_JACHLD010000003.1"/>
</dbReference>
<accession>A0A7W7IWZ2</accession>
<keyword evidence="1" id="KW-1133">Transmembrane helix</keyword>
<evidence type="ECO:0000256" key="1">
    <source>
        <dbReference type="SAM" id="Phobius"/>
    </source>
</evidence>
<sequence>MLLIGLPVLKPNLPALGVLNVYVRTFNRKFAVMTVQNLKLGLGISLGIAIIGISQKLLRMEQYEYSAVLVSCVYGFIFCILNWIAHDFLLNNKFYQRLMGNRIASGMVSVAAVASTILLYDLILPDFRTVTIQFQDLSPDKKSALLLVRGFLISGLSYFIIYHLDLLLQKQQDSIEIEYLKQAQLEATLSSLKEQLSPHFLFNTLNTLSFLTSEDSVKEYIAELADVYRYVLQYKEMDTATLEQELKFIESYFYILKARLEDAIEISIDVDKNILQSKIPPLTLQLLIENAVKHNIASSSKKLFISIDNQDGSFLRVQNNYQPKSSIQISAGVGITNIIQRYNLLFRKEVLIEKNNSTFTVKLPII</sequence>
<keyword evidence="3" id="KW-0808">Transferase</keyword>
<name>A0A7W7IWZ2_9FLAO</name>
<keyword evidence="3" id="KW-0418">Kinase</keyword>
<dbReference type="EMBL" id="JACHLD010000003">
    <property type="protein sequence ID" value="MBB4802139.1"/>
    <property type="molecule type" value="Genomic_DNA"/>
</dbReference>
<proteinExistence type="predicted"/>
<keyword evidence="4" id="KW-1185">Reference proteome</keyword>
<dbReference type="GO" id="GO:0000155">
    <property type="term" value="F:phosphorelay sensor kinase activity"/>
    <property type="evidence" value="ECO:0007669"/>
    <property type="project" value="InterPro"/>
</dbReference>
<dbReference type="AlphaFoldDB" id="A0A7W7IWZ2"/>
<dbReference type="InterPro" id="IPR050640">
    <property type="entry name" value="Bact_2-comp_sensor_kinase"/>
</dbReference>
<dbReference type="Pfam" id="PF06580">
    <property type="entry name" value="His_kinase"/>
    <property type="match status" value="1"/>
</dbReference>
<evidence type="ECO:0000313" key="4">
    <source>
        <dbReference type="Proteomes" id="UP000561681"/>
    </source>
</evidence>
<dbReference type="PANTHER" id="PTHR34220">
    <property type="entry name" value="SENSOR HISTIDINE KINASE YPDA"/>
    <property type="match status" value="1"/>
</dbReference>
<feature type="transmembrane region" description="Helical" evidence="1">
    <location>
        <begin position="144"/>
        <end position="164"/>
    </location>
</feature>
<feature type="transmembrane region" description="Helical" evidence="1">
    <location>
        <begin position="65"/>
        <end position="84"/>
    </location>
</feature>
<comment type="caution">
    <text evidence="3">The sequence shown here is derived from an EMBL/GenBank/DDBJ whole genome shotgun (WGS) entry which is preliminary data.</text>
</comment>
<reference evidence="3 4" key="1">
    <citation type="submission" date="2020-08" db="EMBL/GenBank/DDBJ databases">
        <title>Functional genomics of gut bacteria from endangered species of beetles.</title>
        <authorList>
            <person name="Carlos-Shanley C."/>
        </authorList>
    </citation>
    <scope>NUCLEOTIDE SEQUENCE [LARGE SCALE GENOMIC DNA]</scope>
    <source>
        <strain evidence="3 4">S00142</strain>
    </source>
</reference>
<protein>
    <submittedName>
        <fullName evidence="3">Sensor histidine kinase YesM</fullName>
    </submittedName>
</protein>
<dbReference type="Proteomes" id="UP000561681">
    <property type="component" value="Unassembled WGS sequence"/>
</dbReference>
<feature type="domain" description="Signal transduction histidine kinase internal region" evidence="2">
    <location>
        <begin position="188"/>
        <end position="263"/>
    </location>
</feature>
<dbReference type="GO" id="GO:0016020">
    <property type="term" value="C:membrane"/>
    <property type="evidence" value="ECO:0007669"/>
    <property type="project" value="InterPro"/>
</dbReference>
<gene>
    <name evidence="3" type="ORF">HNP37_002212</name>
</gene>
<evidence type="ECO:0000313" key="3">
    <source>
        <dbReference type="EMBL" id="MBB4802139.1"/>
    </source>
</evidence>
<dbReference type="InterPro" id="IPR010559">
    <property type="entry name" value="Sig_transdc_His_kin_internal"/>
</dbReference>
<feature type="transmembrane region" description="Helical" evidence="1">
    <location>
        <begin position="104"/>
        <end position="123"/>
    </location>
</feature>
<evidence type="ECO:0000259" key="2">
    <source>
        <dbReference type="Pfam" id="PF06580"/>
    </source>
</evidence>